<reference evidence="1" key="1">
    <citation type="submission" date="2018-10" db="EMBL/GenBank/DDBJ databases">
        <title>Hidden diversity of soil giant viruses.</title>
        <authorList>
            <person name="Schulz F."/>
            <person name="Alteio L."/>
            <person name="Goudeau D."/>
            <person name="Ryan E.M."/>
            <person name="Malmstrom R.R."/>
            <person name="Blanchard J."/>
            <person name="Woyke T."/>
        </authorList>
    </citation>
    <scope>NUCLEOTIDE SEQUENCE</scope>
    <source>
        <strain evidence="1">HAV1</strain>
    </source>
</reference>
<proteinExistence type="predicted"/>
<sequence length="216" mass="26961">MRRKHIDGHLRRKIKKYKLQKIFYYTDMFRSVLEFTDEDDRMNIYKVNRYFRKYIISSKFDPVYYKFNSDFFFDNLYNEKVLEVYEKYPLMFEKLLTVDFLKVFCCCEEPQMIRYMFEEPFNVYSCGEKTFNCQACVIYNFFRPAVPCCMWRPIRRYNWSAYVFNPDFDGDQMSRDIYNIYPKVEQKMPKQIKYINPEKKIIVRPKSFRRYKKLNR</sequence>
<dbReference type="EMBL" id="MK072259">
    <property type="protein sequence ID" value="AYV81127.1"/>
    <property type="molecule type" value="Genomic_DNA"/>
</dbReference>
<organism evidence="1">
    <name type="scientific">Harvfovirus sp</name>
    <dbReference type="NCBI Taxonomy" id="2487768"/>
    <lineage>
        <taxon>Viruses</taxon>
        <taxon>Varidnaviria</taxon>
        <taxon>Bamfordvirae</taxon>
        <taxon>Nucleocytoviricota</taxon>
        <taxon>Megaviricetes</taxon>
        <taxon>Imitervirales</taxon>
        <taxon>Mimiviridae</taxon>
        <taxon>Klosneuvirinae</taxon>
    </lineage>
</organism>
<evidence type="ECO:0000313" key="1">
    <source>
        <dbReference type="EMBL" id="AYV81127.1"/>
    </source>
</evidence>
<gene>
    <name evidence="1" type="ORF">Harvfovirus17_21</name>
</gene>
<accession>A0A3G5A1N4</accession>
<name>A0A3G5A1N4_9VIRU</name>
<protein>
    <submittedName>
        <fullName evidence="1">Uncharacterized protein</fullName>
    </submittedName>
</protein>